<protein>
    <submittedName>
        <fullName evidence="3">Amidohydrolase family protein</fullName>
    </submittedName>
</protein>
<dbReference type="SUPFAM" id="SSF51338">
    <property type="entry name" value="Composite domain of metallo-dependent hydrolases"/>
    <property type="match status" value="1"/>
</dbReference>
<dbReference type="Proteomes" id="UP001595444">
    <property type="component" value="Unassembled WGS sequence"/>
</dbReference>
<sequence>MRPLMKALILASLSVFATAGYAEDIAITGGTAFTEGGKGKVDNATVLISDGRIISVVSGASVPAGYRTVDAKGKWVTVGFMVADSTIGLGEIGGWGDNDDATASKAEDTINLDVAYSFNPANTIIANTRIEGVTRALTRFSGTKDNWRGTGAIVQLGTGDMIVKDPAIVGIDLDEDAAGSTGGSRSAMWAAFMAKLDAVKEKTVKTSKKKDDDEVKLSPSEEILSAVLAGKTPLMITVHRASDIQNVIRFKNEYGVQVIVDGGREAWMVAEELARADIPVVLDPVQNLPSRFDELASTGENAARLNAAGVKIAFTGPDSHNSRLVVQHAGNAVAMGLPWDAAVDALTVNPAQIYGIASTYGTLAPGMDADVVVWDGDPLEVMSSPDAVFIKGSDIPLVSRQTKLRDRYIDIPRSPALKH</sequence>
<dbReference type="EMBL" id="JBHRSL010000010">
    <property type="protein sequence ID" value="MFC3052489.1"/>
    <property type="molecule type" value="Genomic_DNA"/>
</dbReference>
<keyword evidence="1" id="KW-0732">Signal</keyword>
<evidence type="ECO:0000259" key="2">
    <source>
        <dbReference type="Pfam" id="PF01979"/>
    </source>
</evidence>
<evidence type="ECO:0000313" key="3">
    <source>
        <dbReference type="EMBL" id="MFC3052489.1"/>
    </source>
</evidence>
<dbReference type="Pfam" id="PF01979">
    <property type="entry name" value="Amidohydro_1"/>
    <property type="match status" value="1"/>
</dbReference>
<dbReference type="InterPro" id="IPR011059">
    <property type="entry name" value="Metal-dep_hydrolase_composite"/>
</dbReference>
<dbReference type="InterPro" id="IPR032466">
    <property type="entry name" value="Metal_Hydrolase"/>
</dbReference>
<dbReference type="Gene3D" id="3.20.20.140">
    <property type="entry name" value="Metal-dependent hydrolases"/>
    <property type="match status" value="1"/>
</dbReference>
<accession>A0ABV7D5N8</accession>
<feature type="chain" id="PRO_5046752191" evidence="1">
    <location>
        <begin position="23"/>
        <end position="419"/>
    </location>
</feature>
<dbReference type="RefSeq" id="WP_194213849.1">
    <property type="nucleotide sequence ID" value="NZ_CP061205.1"/>
</dbReference>
<dbReference type="PANTHER" id="PTHR43135">
    <property type="entry name" value="ALPHA-D-RIBOSE 1-METHYLPHOSPHONATE 5-TRIPHOSPHATE DIPHOSPHATASE"/>
    <property type="match status" value="1"/>
</dbReference>
<evidence type="ECO:0000313" key="4">
    <source>
        <dbReference type="Proteomes" id="UP001595444"/>
    </source>
</evidence>
<dbReference type="InterPro" id="IPR051781">
    <property type="entry name" value="Metallo-dep_Hydrolase"/>
</dbReference>
<evidence type="ECO:0000256" key="1">
    <source>
        <dbReference type="SAM" id="SignalP"/>
    </source>
</evidence>
<organism evidence="3 4">
    <name type="scientific">Kordiimonas pumila</name>
    <dbReference type="NCBI Taxonomy" id="2161677"/>
    <lineage>
        <taxon>Bacteria</taxon>
        <taxon>Pseudomonadati</taxon>
        <taxon>Pseudomonadota</taxon>
        <taxon>Alphaproteobacteria</taxon>
        <taxon>Kordiimonadales</taxon>
        <taxon>Kordiimonadaceae</taxon>
        <taxon>Kordiimonas</taxon>
    </lineage>
</organism>
<reference evidence="4" key="1">
    <citation type="journal article" date="2019" name="Int. J. Syst. Evol. Microbiol.">
        <title>The Global Catalogue of Microorganisms (GCM) 10K type strain sequencing project: providing services to taxonomists for standard genome sequencing and annotation.</title>
        <authorList>
            <consortium name="The Broad Institute Genomics Platform"/>
            <consortium name="The Broad Institute Genome Sequencing Center for Infectious Disease"/>
            <person name="Wu L."/>
            <person name="Ma J."/>
        </authorList>
    </citation>
    <scope>NUCLEOTIDE SEQUENCE [LARGE SCALE GENOMIC DNA]</scope>
    <source>
        <strain evidence="4">KCTC 62164</strain>
    </source>
</reference>
<feature type="domain" description="Amidohydrolase-related" evidence="2">
    <location>
        <begin position="269"/>
        <end position="389"/>
    </location>
</feature>
<keyword evidence="4" id="KW-1185">Reference proteome</keyword>
<dbReference type="InterPro" id="IPR006680">
    <property type="entry name" value="Amidohydro-rel"/>
</dbReference>
<feature type="signal peptide" evidence="1">
    <location>
        <begin position="1"/>
        <end position="22"/>
    </location>
</feature>
<dbReference type="SUPFAM" id="SSF51556">
    <property type="entry name" value="Metallo-dependent hydrolases"/>
    <property type="match status" value="1"/>
</dbReference>
<dbReference type="Gene3D" id="2.30.40.10">
    <property type="entry name" value="Urease, subunit C, domain 1"/>
    <property type="match status" value="1"/>
</dbReference>
<gene>
    <name evidence="3" type="ORF">ACFOKA_11305</name>
</gene>
<comment type="caution">
    <text evidence="3">The sequence shown here is derived from an EMBL/GenBank/DDBJ whole genome shotgun (WGS) entry which is preliminary data.</text>
</comment>
<name>A0ABV7D5N8_9PROT</name>
<proteinExistence type="predicted"/>
<dbReference type="PANTHER" id="PTHR43135:SF3">
    <property type="entry name" value="ALPHA-D-RIBOSE 1-METHYLPHOSPHONATE 5-TRIPHOSPHATE DIPHOSPHATASE"/>
    <property type="match status" value="1"/>
</dbReference>